<accession>A0ABQ9M7E8</accession>
<feature type="region of interest" description="Disordered" evidence="1">
    <location>
        <begin position="145"/>
        <end position="169"/>
    </location>
</feature>
<protein>
    <submittedName>
        <fullName evidence="2">Uncharacterized protein</fullName>
    </submittedName>
</protein>
<name>A0ABQ9M7E8_HEVBR</name>
<evidence type="ECO:0000313" key="3">
    <source>
        <dbReference type="Proteomes" id="UP001174677"/>
    </source>
</evidence>
<feature type="compositionally biased region" description="Basic residues" evidence="1">
    <location>
        <begin position="94"/>
        <end position="105"/>
    </location>
</feature>
<keyword evidence="3" id="KW-1185">Reference proteome</keyword>
<evidence type="ECO:0000256" key="1">
    <source>
        <dbReference type="SAM" id="MobiDB-lite"/>
    </source>
</evidence>
<reference evidence="2 3" key="1">
    <citation type="journal article" date="2023" name="Plant Biotechnol. J.">
        <title>Chromosome-level wild Hevea brasiliensis genome provides new tools for genomic-assisted breeding and valuable loci to elevate rubber yield.</title>
        <authorList>
            <person name="Cheng H."/>
            <person name="Song X."/>
            <person name="Hu Y."/>
            <person name="Wu T."/>
            <person name="Yang Q."/>
            <person name="An Z."/>
            <person name="Feng S."/>
            <person name="Deng Z."/>
            <person name="Wu W."/>
            <person name="Zeng X."/>
            <person name="Tu M."/>
            <person name="Wang X."/>
            <person name="Huang H."/>
        </authorList>
    </citation>
    <scope>NUCLEOTIDE SEQUENCE [LARGE SCALE GENOMIC DNA]</scope>
    <source>
        <strain evidence="2">MT/VB/25A 57/8</strain>
    </source>
</reference>
<gene>
    <name evidence="2" type="ORF">P3X46_013920</name>
</gene>
<feature type="region of interest" description="Disordered" evidence="1">
    <location>
        <begin position="74"/>
        <end position="128"/>
    </location>
</feature>
<feature type="compositionally biased region" description="Basic and acidic residues" evidence="1">
    <location>
        <begin position="110"/>
        <end position="119"/>
    </location>
</feature>
<dbReference type="PANTHER" id="PTHR36756">
    <property type="entry name" value="EXPRESSED PROTEIN"/>
    <property type="match status" value="1"/>
</dbReference>
<evidence type="ECO:0000313" key="2">
    <source>
        <dbReference type="EMBL" id="KAJ9175355.1"/>
    </source>
</evidence>
<organism evidence="2 3">
    <name type="scientific">Hevea brasiliensis</name>
    <name type="common">Para rubber tree</name>
    <name type="synonym">Siphonia brasiliensis</name>
    <dbReference type="NCBI Taxonomy" id="3981"/>
    <lineage>
        <taxon>Eukaryota</taxon>
        <taxon>Viridiplantae</taxon>
        <taxon>Streptophyta</taxon>
        <taxon>Embryophyta</taxon>
        <taxon>Tracheophyta</taxon>
        <taxon>Spermatophyta</taxon>
        <taxon>Magnoliopsida</taxon>
        <taxon>eudicotyledons</taxon>
        <taxon>Gunneridae</taxon>
        <taxon>Pentapetalae</taxon>
        <taxon>rosids</taxon>
        <taxon>fabids</taxon>
        <taxon>Malpighiales</taxon>
        <taxon>Euphorbiaceae</taxon>
        <taxon>Crotonoideae</taxon>
        <taxon>Micrandreae</taxon>
        <taxon>Hevea</taxon>
    </lineage>
</organism>
<dbReference type="PANTHER" id="PTHR36756:SF1">
    <property type="entry name" value="EXPRESSED PROTEIN"/>
    <property type="match status" value="1"/>
</dbReference>
<sequence length="285" mass="32295">MPGFIKVAKFFSIQFIVKKLLENPAGCVGLEFTAIFCTRMAEEESRRRRLPTWMVGATASATVAIDDEDKNKTIIGEPEEENPNLPRNLFAPRTRTKTSKRRKAKNATFENREKIHTHDGDDEDDGEGLTVEDLVSIAQEYMEVNQNSEPKQPLNRKCEPQRQHPTITSLSNDLEGSFIAPCNEQRLPSSETTTSCSSTVSLTSEQSFINVNHTRDPTQDMLHLFLGPLLKKPLLQDKKRSGFFSEDVDLAFELRKQSQNDIREEIVPLTKKKSSLKEKVSLLLD</sequence>
<dbReference type="EMBL" id="JARPOI010000008">
    <property type="protein sequence ID" value="KAJ9175355.1"/>
    <property type="molecule type" value="Genomic_DNA"/>
</dbReference>
<dbReference type="Proteomes" id="UP001174677">
    <property type="component" value="Chromosome 8"/>
</dbReference>
<proteinExistence type="predicted"/>
<comment type="caution">
    <text evidence="2">The sequence shown here is derived from an EMBL/GenBank/DDBJ whole genome shotgun (WGS) entry which is preliminary data.</text>
</comment>